<organism evidence="5 6">
    <name type="scientific">Neurospora tetraspora</name>
    <dbReference type="NCBI Taxonomy" id="94610"/>
    <lineage>
        <taxon>Eukaryota</taxon>
        <taxon>Fungi</taxon>
        <taxon>Dikarya</taxon>
        <taxon>Ascomycota</taxon>
        <taxon>Pezizomycotina</taxon>
        <taxon>Sordariomycetes</taxon>
        <taxon>Sordariomycetidae</taxon>
        <taxon>Sordariales</taxon>
        <taxon>Sordariaceae</taxon>
        <taxon>Neurospora</taxon>
    </lineage>
</organism>
<evidence type="ECO:0000313" key="6">
    <source>
        <dbReference type="Proteomes" id="UP001278500"/>
    </source>
</evidence>
<dbReference type="AlphaFoldDB" id="A0AAE0JNV8"/>
<dbReference type="PANTHER" id="PTHR10366">
    <property type="entry name" value="NAD DEPENDENT EPIMERASE/DEHYDRATASE"/>
    <property type="match status" value="1"/>
</dbReference>
<dbReference type="Proteomes" id="UP001278500">
    <property type="component" value="Unassembled WGS sequence"/>
</dbReference>
<comment type="caution">
    <text evidence="5">The sequence shown here is derived from an EMBL/GenBank/DDBJ whole genome shotgun (WGS) entry which is preliminary data.</text>
</comment>
<accession>A0AAE0JNV8</accession>
<reference evidence="5" key="1">
    <citation type="journal article" date="2023" name="Mol. Phylogenet. Evol.">
        <title>Genome-scale phylogeny and comparative genomics of the fungal order Sordariales.</title>
        <authorList>
            <person name="Hensen N."/>
            <person name="Bonometti L."/>
            <person name="Westerberg I."/>
            <person name="Brannstrom I.O."/>
            <person name="Guillou S."/>
            <person name="Cros-Aarteil S."/>
            <person name="Calhoun S."/>
            <person name="Haridas S."/>
            <person name="Kuo A."/>
            <person name="Mondo S."/>
            <person name="Pangilinan J."/>
            <person name="Riley R."/>
            <person name="LaButti K."/>
            <person name="Andreopoulos B."/>
            <person name="Lipzen A."/>
            <person name="Chen C."/>
            <person name="Yan M."/>
            <person name="Daum C."/>
            <person name="Ng V."/>
            <person name="Clum A."/>
            <person name="Steindorff A."/>
            <person name="Ohm R.A."/>
            <person name="Martin F."/>
            <person name="Silar P."/>
            <person name="Natvig D.O."/>
            <person name="Lalanne C."/>
            <person name="Gautier V."/>
            <person name="Ament-Velasquez S.L."/>
            <person name="Kruys A."/>
            <person name="Hutchinson M.I."/>
            <person name="Powell A.J."/>
            <person name="Barry K."/>
            <person name="Miller A.N."/>
            <person name="Grigoriev I.V."/>
            <person name="Debuchy R."/>
            <person name="Gladieux P."/>
            <person name="Hiltunen Thoren M."/>
            <person name="Johannesson H."/>
        </authorList>
    </citation>
    <scope>NUCLEOTIDE SEQUENCE</scope>
    <source>
        <strain evidence="5">CBS 560.94</strain>
    </source>
</reference>
<evidence type="ECO:0000259" key="4">
    <source>
        <dbReference type="Pfam" id="PF01073"/>
    </source>
</evidence>
<protein>
    <recommendedName>
        <fullName evidence="4">3-beta hydroxysteroid dehydrogenase/isomerase domain-containing protein</fullName>
    </recommendedName>
</protein>
<keyword evidence="6" id="KW-1185">Reference proteome</keyword>
<keyword evidence="3" id="KW-0472">Membrane</keyword>
<proteinExistence type="inferred from homology"/>
<evidence type="ECO:0000256" key="1">
    <source>
        <dbReference type="ARBA" id="ARBA00023002"/>
    </source>
</evidence>
<dbReference type="RefSeq" id="XP_062685996.1">
    <property type="nucleotide sequence ID" value="XM_062821655.1"/>
</dbReference>
<feature type="domain" description="3-beta hydroxysteroid dehydrogenase/isomerase" evidence="4">
    <location>
        <begin position="78"/>
        <end position="360"/>
    </location>
</feature>
<keyword evidence="3" id="KW-0812">Transmembrane</keyword>
<comment type="similarity">
    <text evidence="2">Belongs to the NAD(P)-dependent epimerase/dehydratase family. Dihydroflavonol-4-reductase subfamily.</text>
</comment>
<dbReference type="InterPro" id="IPR036291">
    <property type="entry name" value="NAD(P)-bd_dom_sf"/>
</dbReference>
<feature type="transmembrane region" description="Helical" evidence="3">
    <location>
        <begin position="6"/>
        <end position="25"/>
    </location>
</feature>
<dbReference type="EMBL" id="JAUEPP010000001">
    <property type="protein sequence ID" value="KAK3354618.1"/>
    <property type="molecule type" value="Genomic_DNA"/>
</dbReference>
<dbReference type="PANTHER" id="PTHR10366:SF447">
    <property type="entry name" value="HYDROXYSTEROID DEHYDROGENASE_ISOMERASE FAMILY PROTEIN, PUTATIVE (AFU_ORTHOLOGUE AFUA_1G06450)-RELATED"/>
    <property type="match status" value="1"/>
</dbReference>
<dbReference type="InterPro" id="IPR002225">
    <property type="entry name" value="3Beta_OHSteriod_DH/Estase"/>
</dbReference>
<dbReference type="SUPFAM" id="SSF51735">
    <property type="entry name" value="NAD(P)-binding Rossmann-fold domains"/>
    <property type="match status" value="1"/>
</dbReference>
<sequence length="483" mass="52454">MAEGLSLWPLGLAVVVVGALWVYGVNRTMRTVPPEALKLSPNSNRWTKEYMRETYERVKKNPVDIKKHLPPKLDRRYVVVGGSGLVGGDIVAHLLARGQSPESIRIVDFAPLRRPEILGVARKIDIIKTDITSPDSVKAAFSKPWPASVASLPLTVYHTAAAIRPGERSIKTYDRVARVNVGGTANVLAAAKEAGADIFIATSSASVAVKPMKFWKWPLPSLASNYVQVFNEDDFDQPLKPHDEFFGSYGRAKAEAERLVCAANQEGFRTGVVRPGNGIFGDVENDVTFGPTLKAGGIVSWTPHVIQNWISSRNVSIAHLLFEAALNPSVRPVPPPCAGRPLLVTDPGPPIAFRDFYTIISTLSLTPITETYPPPVLMLILAYAIEGWANLIINFPVLTKLFGWKEPTGDLAMLQPAVFTVSAYTICDDSRARKSVEEGGIGYRGVTDTLHGFCEQMVVWNERVARGEAGPLKGKGAAAPVVA</sequence>
<dbReference type="InterPro" id="IPR050425">
    <property type="entry name" value="NAD(P)_dehydrat-like"/>
</dbReference>
<keyword evidence="3" id="KW-1133">Transmembrane helix</keyword>
<gene>
    <name evidence="5" type="ORF">B0H65DRAFT_19167</name>
</gene>
<reference evidence="5" key="2">
    <citation type="submission" date="2023-06" db="EMBL/GenBank/DDBJ databases">
        <authorList>
            <consortium name="Lawrence Berkeley National Laboratory"/>
            <person name="Haridas S."/>
            <person name="Hensen N."/>
            <person name="Bonometti L."/>
            <person name="Westerberg I."/>
            <person name="Brannstrom I.O."/>
            <person name="Guillou S."/>
            <person name="Cros-Aarteil S."/>
            <person name="Calhoun S."/>
            <person name="Kuo A."/>
            <person name="Mondo S."/>
            <person name="Pangilinan J."/>
            <person name="Riley R."/>
            <person name="Labutti K."/>
            <person name="Andreopoulos B."/>
            <person name="Lipzen A."/>
            <person name="Chen C."/>
            <person name="Yanf M."/>
            <person name="Daum C."/>
            <person name="Ng V."/>
            <person name="Clum A."/>
            <person name="Steindorff A."/>
            <person name="Ohm R."/>
            <person name="Martin F."/>
            <person name="Silar P."/>
            <person name="Natvig D."/>
            <person name="Lalanne C."/>
            <person name="Gautier V."/>
            <person name="Ament-Velasquez S.L."/>
            <person name="Kruys A."/>
            <person name="Hutchinson M.I."/>
            <person name="Powell A.J."/>
            <person name="Barry K."/>
            <person name="Miller A.N."/>
            <person name="Grigoriev I.V."/>
            <person name="Debuchy R."/>
            <person name="Gladieux P."/>
            <person name="Thoren M.H."/>
            <person name="Johannesson H."/>
        </authorList>
    </citation>
    <scope>NUCLEOTIDE SEQUENCE</scope>
    <source>
        <strain evidence="5">CBS 560.94</strain>
    </source>
</reference>
<dbReference type="GO" id="GO:0000252">
    <property type="term" value="F:3-beta-hydroxysteroid dehydrogenase [NAD(P)+]/C4-decarboxylase activity"/>
    <property type="evidence" value="ECO:0007669"/>
    <property type="project" value="TreeGrafter"/>
</dbReference>
<dbReference type="GeneID" id="87858809"/>
<dbReference type="GO" id="GO:0005783">
    <property type="term" value="C:endoplasmic reticulum"/>
    <property type="evidence" value="ECO:0007669"/>
    <property type="project" value="TreeGrafter"/>
</dbReference>
<dbReference type="GO" id="GO:0006696">
    <property type="term" value="P:ergosterol biosynthetic process"/>
    <property type="evidence" value="ECO:0007669"/>
    <property type="project" value="TreeGrafter"/>
</dbReference>
<dbReference type="Gene3D" id="3.40.50.720">
    <property type="entry name" value="NAD(P)-binding Rossmann-like Domain"/>
    <property type="match status" value="1"/>
</dbReference>
<dbReference type="Pfam" id="PF01073">
    <property type="entry name" value="3Beta_HSD"/>
    <property type="match status" value="1"/>
</dbReference>
<keyword evidence="1" id="KW-0560">Oxidoreductase</keyword>
<evidence type="ECO:0000313" key="5">
    <source>
        <dbReference type="EMBL" id="KAK3354618.1"/>
    </source>
</evidence>
<name>A0AAE0JNV8_9PEZI</name>
<evidence type="ECO:0000256" key="3">
    <source>
        <dbReference type="SAM" id="Phobius"/>
    </source>
</evidence>
<evidence type="ECO:0000256" key="2">
    <source>
        <dbReference type="ARBA" id="ARBA00023445"/>
    </source>
</evidence>